<sequence length="230" mass="26101">MNRLISAFDDKYEERLASGASLDFGAVFAELEVQERLTVLSEFLRPHRERYAIRDLLLTRTSAQYPRYVEITTQEATSRTVTADLESIVLDSAGFAKVFAEVVGAFHGKPPRERVLAQFSHMGMIAKLIDDIVDFWDDIAHGRLNILHGLLRENAAEHERVMACAATRRAAGLRWWRATCPTSFERHCDLLREHRRCVTSPPLRLACDLMLVPVALRRPVLHTAPVGLRI</sequence>
<dbReference type="AlphaFoldDB" id="A0A7Y6M6G2"/>
<dbReference type="RefSeq" id="WP_175592976.1">
    <property type="nucleotide sequence ID" value="NZ_JABWGN010000011.1"/>
</dbReference>
<dbReference type="Proteomes" id="UP000586042">
    <property type="component" value="Unassembled WGS sequence"/>
</dbReference>
<accession>A0A7Y6M6G2</accession>
<dbReference type="EMBL" id="JABWGN010000011">
    <property type="protein sequence ID" value="NUW35566.1"/>
    <property type="molecule type" value="Genomic_DNA"/>
</dbReference>
<evidence type="ECO:0000313" key="1">
    <source>
        <dbReference type="EMBL" id="NUW35566.1"/>
    </source>
</evidence>
<name>A0A7Y6M6G2_9ACTN</name>
<reference evidence="1 2" key="1">
    <citation type="submission" date="2020-06" db="EMBL/GenBank/DDBJ databases">
        <title>Nonomuraea sp. SMC257, a novel actinomycete isolated from soil.</title>
        <authorList>
            <person name="Chanama M."/>
        </authorList>
    </citation>
    <scope>NUCLEOTIDE SEQUENCE [LARGE SCALE GENOMIC DNA]</scope>
    <source>
        <strain evidence="1 2">SMC257</strain>
    </source>
</reference>
<proteinExistence type="predicted"/>
<gene>
    <name evidence="1" type="ORF">HTZ77_29655</name>
</gene>
<comment type="caution">
    <text evidence="1">The sequence shown here is derived from an EMBL/GenBank/DDBJ whole genome shotgun (WGS) entry which is preliminary data.</text>
</comment>
<organism evidence="1 2">
    <name type="scientific">Nonomuraea montanisoli</name>
    <dbReference type="NCBI Taxonomy" id="2741721"/>
    <lineage>
        <taxon>Bacteria</taxon>
        <taxon>Bacillati</taxon>
        <taxon>Actinomycetota</taxon>
        <taxon>Actinomycetes</taxon>
        <taxon>Streptosporangiales</taxon>
        <taxon>Streptosporangiaceae</taxon>
        <taxon>Nonomuraea</taxon>
    </lineage>
</organism>
<evidence type="ECO:0000313" key="2">
    <source>
        <dbReference type="Proteomes" id="UP000586042"/>
    </source>
</evidence>
<keyword evidence="2" id="KW-1185">Reference proteome</keyword>
<protein>
    <submittedName>
        <fullName evidence="1">Uncharacterized protein</fullName>
    </submittedName>
</protein>